<dbReference type="Pfam" id="PF09998">
    <property type="entry name" value="DUF2239"/>
    <property type="match status" value="1"/>
</dbReference>
<dbReference type="InterPro" id="IPR018715">
    <property type="entry name" value="DUF2239"/>
</dbReference>
<gene>
    <name evidence="1" type="ORF">C6570_14765</name>
</gene>
<dbReference type="OrthoDB" id="282960at2"/>
<dbReference type="KEGG" id="otk:C6570_14765"/>
<proteinExistence type="predicted"/>
<reference evidence="1 2" key="1">
    <citation type="submission" date="2018-03" db="EMBL/GenBank/DDBJ databases">
        <title>Genome sequencing of Ottowia sp.</title>
        <authorList>
            <person name="Kim S.-J."/>
            <person name="Heo J."/>
            <person name="Kwon S.-W."/>
        </authorList>
    </citation>
    <scope>NUCLEOTIDE SEQUENCE [LARGE SCALE GENOMIC DNA]</scope>
    <source>
        <strain evidence="1 2">KADR8-3</strain>
    </source>
</reference>
<name>A0A2S0MHH3_9BURK</name>
<keyword evidence="2" id="KW-1185">Reference proteome</keyword>
<evidence type="ECO:0000313" key="2">
    <source>
        <dbReference type="Proteomes" id="UP000239709"/>
    </source>
</evidence>
<organism evidence="1 2">
    <name type="scientific">Ottowia oryzae</name>
    <dbReference type="NCBI Taxonomy" id="2109914"/>
    <lineage>
        <taxon>Bacteria</taxon>
        <taxon>Pseudomonadati</taxon>
        <taxon>Pseudomonadota</taxon>
        <taxon>Betaproteobacteria</taxon>
        <taxon>Burkholderiales</taxon>
        <taxon>Comamonadaceae</taxon>
        <taxon>Ottowia</taxon>
    </lineage>
</organism>
<dbReference type="RefSeq" id="WP_106703893.1">
    <property type="nucleotide sequence ID" value="NZ_CP027666.1"/>
</dbReference>
<dbReference type="AlphaFoldDB" id="A0A2S0MHH3"/>
<evidence type="ECO:0000313" key="1">
    <source>
        <dbReference type="EMBL" id="AVO35345.1"/>
    </source>
</evidence>
<protein>
    <submittedName>
        <fullName evidence="1">DUF2239 domain-containing protein</fullName>
    </submittedName>
</protein>
<accession>A0A2S0MHH3</accession>
<sequence>MPTADSSPHNSVYTAFSQGRRVAHGRYDDIARALAAAVAATPADVPAPWLVFDDATGAPIDTPPLPQDAARLKAARAGRAAISAAQALAKADECSPAPRAAGRPRLGVVAREVTLLPRHWEWLSVQPGGASAALRRLIDKARKDNKSADSRRAASERSYKFMSAIAGDQPQFEEAARALFAGDAVRFAGHVADWPPDVRTYLMQLAEAAFLADEAQGLPQ</sequence>
<dbReference type="EMBL" id="CP027666">
    <property type="protein sequence ID" value="AVO35345.1"/>
    <property type="molecule type" value="Genomic_DNA"/>
</dbReference>
<dbReference type="Proteomes" id="UP000239709">
    <property type="component" value="Chromosome"/>
</dbReference>